<feature type="signal peptide" evidence="1">
    <location>
        <begin position="1"/>
        <end position="16"/>
    </location>
</feature>
<dbReference type="AlphaFoldDB" id="C5LNZ8"/>
<gene>
    <name evidence="2" type="ORF">Pmar_PMAR000270</name>
</gene>
<dbReference type="Proteomes" id="UP000007800">
    <property type="component" value="Unassembled WGS sequence"/>
</dbReference>
<proteinExistence type="predicted"/>
<name>C5LNZ8_PERM5</name>
<dbReference type="InParanoid" id="C5LNZ8"/>
<dbReference type="OMA" id="DPECKAC"/>
<dbReference type="GeneID" id="9040111"/>
<keyword evidence="3" id="KW-1185">Reference proteome</keyword>
<dbReference type="OrthoDB" id="414282at2759"/>
<sequence>MIRLLTNILVIALVAADNACTDADKKTIKGTLFPGYLWYCSKKALLDPKGVIPKCLEDGCKLTDKCAECFGEFGQCGLSCVTQCLTKPSDPECKACMEKHNCNKPLLTCTGLSEIMPGPTKESQTCPH</sequence>
<feature type="chain" id="PRO_5002955171" evidence="1">
    <location>
        <begin position="17"/>
        <end position="128"/>
    </location>
</feature>
<dbReference type="RefSeq" id="XP_002768862.1">
    <property type="nucleotide sequence ID" value="XM_002768816.1"/>
</dbReference>
<accession>C5LNZ8</accession>
<evidence type="ECO:0000256" key="1">
    <source>
        <dbReference type="SAM" id="SignalP"/>
    </source>
</evidence>
<organism evidence="3">
    <name type="scientific">Perkinsus marinus (strain ATCC 50983 / TXsc)</name>
    <dbReference type="NCBI Taxonomy" id="423536"/>
    <lineage>
        <taxon>Eukaryota</taxon>
        <taxon>Sar</taxon>
        <taxon>Alveolata</taxon>
        <taxon>Perkinsozoa</taxon>
        <taxon>Perkinsea</taxon>
        <taxon>Perkinsida</taxon>
        <taxon>Perkinsidae</taxon>
        <taxon>Perkinsus</taxon>
    </lineage>
</organism>
<protein>
    <submittedName>
        <fullName evidence="2">Uncharacterized protein</fullName>
    </submittedName>
</protein>
<evidence type="ECO:0000313" key="3">
    <source>
        <dbReference type="Proteomes" id="UP000007800"/>
    </source>
</evidence>
<dbReference type="EMBL" id="GG683913">
    <property type="protein sequence ID" value="EER01580.1"/>
    <property type="molecule type" value="Genomic_DNA"/>
</dbReference>
<evidence type="ECO:0000313" key="2">
    <source>
        <dbReference type="EMBL" id="EER01580.1"/>
    </source>
</evidence>
<keyword evidence="1" id="KW-0732">Signal</keyword>
<reference evidence="2 3" key="1">
    <citation type="submission" date="2008-07" db="EMBL/GenBank/DDBJ databases">
        <authorList>
            <person name="El-Sayed N."/>
            <person name="Caler E."/>
            <person name="Inman J."/>
            <person name="Amedeo P."/>
            <person name="Hass B."/>
            <person name="Wortman J."/>
        </authorList>
    </citation>
    <scope>NUCLEOTIDE SEQUENCE [LARGE SCALE GENOMIC DNA]</scope>
    <source>
        <strain evidence="3">ATCC 50983 / TXsc</strain>
    </source>
</reference>